<gene>
    <name evidence="2" type="ORF">FRX48_09147</name>
</gene>
<accession>A0A5M8PCV7</accession>
<evidence type="ECO:0000313" key="2">
    <source>
        <dbReference type="EMBL" id="KAA6407081.1"/>
    </source>
</evidence>
<feature type="domain" description="DUF7730" evidence="1">
    <location>
        <begin position="25"/>
        <end position="150"/>
    </location>
</feature>
<dbReference type="AlphaFoldDB" id="A0A5M8PCV7"/>
<dbReference type="Pfam" id="PF24864">
    <property type="entry name" value="DUF7730"/>
    <property type="match status" value="1"/>
</dbReference>
<proteinExistence type="predicted"/>
<reference evidence="2 3" key="1">
    <citation type="submission" date="2019-09" db="EMBL/GenBank/DDBJ databases">
        <title>The hologenome of the rock-dwelling lichen Lasallia pustulata.</title>
        <authorList>
            <person name="Greshake Tzovaras B."/>
            <person name="Segers F."/>
            <person name="Bicker A."/>
            <person name="Dal Grande F."/>
            <person name="Otte J."/>
            <person name="Hankeln T."/>
            <person name="Schmitt I."/>
            <person name="Ebersberger I."/>
        </authorList>
    </citation>
    <scope>NUCLEOTIDE SEQUENCE [LARGE SCALE GENOMIC DNA]</scope>
    <source>
        <strain evidence="2">A1-1</strain>
    </source>
</reference>
<dbReference type="InterPro" id="IPR056632">
    <property type="entry name" value="DUF7730"/>
</dbReference>
<evidence type="ECO:0000313" key="3">
    <source>
        <dbReference type="Proteomes" id="UP000324767"/>
    </source>
</evidence>
<dbReference type="PANTHER" id="PTHR38790">
    <property type="entry name" value="2EXR DOMAIN-CONTAINING PROTEIN-RELATED"/>
    <property type="match status" value="1"/>
</dbReference>
<dbReference type="PANTHER" id="PTHR38790:SF4">
    <property type="entry name" value="2EXR DOMAIN-CONTAINING PROTEIN"/>
    <property type="match status" value="1"/>
</dbReference>
<evidence type="ECO:0000259" key="1">
    <source>
        <dbReference type="Pfam" id="PF24864"/>
    </source>
</evidence>
<comment type="caution">
    <text evidence="2">The sequence shown here is derived from an EMBL/GenBank/DDBJ whole genome shotgun (WGS) entry which is preliminary data.</text>
</comment>
<name>A0A5M8PCV7_9LECA</name>
<dbReference type="EMBL" id="VXIT01000020">
    <property type="protein sequence ID" value="KAA6407081.1"/>
    <property type="molecule type" value="Genomic_DNA"/>
</dbReference>
<dbReference type="Proteomes" id="UP000324767">
    <property type="component" value="Unassembled WGS sequence"/>
</dbReference>
<organism evidence="2 3">
    <name type="scientific">Lasallia pustulata</name>
    <dbReference type="NCBI Taxonomy" id="136370"/>
    <lineage>
        <taxon>Eukaryota</taxon>
        <taxon>Fungi</taxon>
        <taxon>Dikarya</taxon>
        <taxon>Ascomycota</taxon>
        <taxon>Pezizomycotina</taxon>
        <taxon>Lecanoromycetes</taxon>
        <taxon>OSLEUM clade</taxon>
        <taxon>Umbilicariomycetidae</taxon>
        <taxon>Umbilicariales</taxon>
        <taxon>Umbilicariaceae</taxon>
        <taxon>Lasallia</taxon>
    </lineage>
</organism>
<sequence>MMVPLWESTRCPIHRPSTPPLPFRFFALPPEIRHQIITHVVTESVPITIRWKSFNRHVKAHPQIHTGPSMSAPEQLLRPDEGLSGEVLSYGHSRIALLMTCKQAYREGWKVYYGNNTFAFTLDTFRAFYEEIPPRCRNQIRSIYFRMPLRYYHEMIWQTLTKLTKLENLEIQLHAASTAQHSEWDNCRSGAQKIKRLQALKLSRAGYIAERHMPEPGVLAKDREVQDEINASLRARERARAHGISG</sequence>
<dbReference type="OrthoDB" id="5426206at2759"/>
<protein>
    <recommendedName>
        <fullName evidence="1">DUF7730 domain-containing protein</fullName>
    </recommendedName>
</protein>